<evidence type="ECO:0000313" key="1">
    <source>
        <dbReference type="EMBL" id="JAD24931.1"/>
    </source>
</evidence>
<accession>A0A0A8YGJ4</accession>
<reference evidence="1" key="1">
    <citation type="submission" date="2014-09" db="EMBL/GenBank/DDBJ databases">
        <authorList>
            <person name="Magalhaes I.L.F."/>
            <person name="Oliveira U."/>
            <person name="Santos F.R."/>
            <person name="Vidigal T.H.D.A."/>
            <person name="Brescovit A.D."/>
            <person name="Santos A.J."/>
        </authorList>
    </citation>
    <scope>NUCLEOTIDE SEQUENCE</scope>
    <source>
        <tissue evidence="1">Shoot tissue taken approximately 20 cm above the soil surface</tissue>
    </source>
</reference>
<protein>
    <submittedName>
        <fullName evidence="1">Uncharacterized protein</fullName>
    </submittedName>
</protein>
<organism evidence="1">
    <name type="scientific">Arundo donax</name>
    <name type="common">Giant reed</name>
    <name type="synonym">Donax arundinaceus</name>
    <dbReference type="NCBI Taxonomy" id="35708"/>
    <lineage>
        <taxon>Eukaryota</taxon>
        <taxon>Viridiplantae</taxon>
        <taxon>Streptophyta</taxon>
        <taxon>Embryophyta</taxon>
        <taxon>Tracheophyta</taxon>
        <taxon>Spermatophyta</taxon>
        <taxon>Magnoliopsida</taxon>
        <taxon>Liliopsida</taxon>
        <taxon>Poales</taxon>
        <taxon>Poaceae</taxon>
        <taxon>PACMAD clade</taxon>
        <taxon>Arundinoideae</taxon>
        <taxon>Arundineae</taxon>
        <taxon>Arundo</taxon>
    </lineage>
</organism>
<name>A0A0A8YGJ4_ARUDO</name>
<reference evidence="1" key="2">
    <citation type="journal article" date="2015" name="Data Brief">
        <title>Shoot transcriptome of the giant reed, Arundo donax.</title>
        <authorList>
            <person name="Barrero R.A."/>
            <person name="Guerrero F.D."/>
            <person name="Moolhuijzen P."/>
            <person name="Goolsby J.A."/>
            <person name="Tidwell J."/>
            <person name="Bellgard S.E."/>
            <person name="Bellgard M.I."/>
        </authorList>
    </citation>
    <scope>NUCLEOTIDE SEQUENCE</scope>
    <source>
        <tissue evidence="1">Shoot tissue taken approximately 20 cm above the soil surface</tissue>
    </source>
</reference>
<dbReference type="EMBL" id="GBRH01272964">
    <property type="protein sequence ID" value="JAD24931.1"/>
    <property type="molecule type" value="Transcribed_RNA"/>
</dbReference>
<sequence>MCKSFEGCRNLHYKQLRLLCLQLCK</sequence>
<proteinExistence type="predicted"/>
<dbReference type="AlphaFoldDB" id="A0A0A8YGJ4"/>